<dbReference type="AlphaFoldDB" id="A0A0B5QAY7"/>
<evidence type="ECO:0000313" key="3">
    <source>
        <dbReference type="Proteomes" id="UP000031866"/>
    </source>
</evidence>
<feature type="transmembrane region" description="Helical" evidence="1">
    <location>
        <begin position="97"/>
        <end position="126"/>
    </location>
</feature>
<keyword evidence="1" id="KW-0472">Membrane</keyword>
<feature type="transmembrane region" description="Helical" evidence="1">
    <location>
        <begin position="171"/>
        <end position="192"/>
    </location>
</feature>
<evidence type="ECO:0000313" key="2">
    <source>
        <dbReference type="EMBL" id="AJG99389.1"/>
    </source>
</evidence>
<evidence type="ECO:0000256" key="1">
    <source>
        <dbReference type="SAM" id="Phobius"/>
    </source>
</evidence>
<dbReference type="OrthoDB" id="4336274at2"/>
<feature type="transmembrane region" description="Helical" evidence="1">
    <location>
        <begin position="57"/>
        <end position="76"/>
    </location>
</feature>
<organism evidence="2 3">
    <name type="scientific">Clostridium beijerinckii</name>
    <name type="common">Clostridium MP</name>
    <dbReference type="NCBI Taxonomy" id="1520"/>
    <lineage>
        <taxon>Bacteria</taxon>
        <taxon>Bacillati</taxon>
        <taxon>Bacillota</taxon>
        <taxon>Clostridia</taxon>
        <taxon>Eubacteriales</taxon>
        <taxon>Clostridiaceae</taxon>
        <taxon>Clostridium</taxon>
    </lineage>
</organism>
<keyword evidence="1" id="KW-0812">Transmembrane</keyword>
<gene>
    <name evidence="2" type="ORF">LF65_02816</name>
</gene>
<sequence length="241" mass="27609">MMKYILAEIFKYRKAKIKFCTIVLFIPTVISFIIYGFNEKYNSLLLWEGYLNVILNFLNDIVAPIIYGIIAAYIFGHEYETKTMNVMFTYPINRMKLLFSKLACILCIIAITLILVFFTSIILGLVLKHESLDIDLLIYYFISFLKMILFHFMLVCITCAVAIYTKNVLPGIIFVISATFANIVVVNSHLSAFYPWSAPVLLSPHEGIGRTFIPSTLSMISLIVIFLIGLAISIKKYRYVE</sequence>
<dbReference type="STRING" id="1520.LF65_02816"/>
<keyword evidence="1" id="KW-1133">Transmembrane helix</keyword>
<dbReference type="Proteomes" id="UP000031866">
    <property type="component" value="Chromosome"/>
</dbReference>
<dbReference type="EMBL" id="CP010086">
    <property type="protein sequence ID" value="AJG99389.1"/>
    <property type="molecule type" value="Genomic_DNA"/>
</dbReference>
<dbReference type="KEGG" id="cbei:LF65_02816"/>
<feature type="transmembrane region" description="Helical" evidence="1">
    <location>
        <begin position="138"/>
        <end position="164"/>
    </location>
</feature>
<dbReference type="Pfam" id="PF12730">
    <property type="entry name" value="ABC2_membrane_4"/>
    <property type="match status" value="1"/>
</dbReference>
<accession>A0A0B5QAY7</accession>
<dbReference type="RefSeq" id="WP_041896811.1">
    <property type="nucleotide sequence ID" value="NZ_CP010086.2"/>
</dbReference>
<evidence type="ECO:0008006" key="4">
    <source>
        <dbReference type="Google" id="ProtNLM"/>
    </source>
</evidence>
<feature type="transmembrane region" description="Helical" evidence="1">
    <location>
        <begin position="20"/>
        <end position="37"/>
    </location>
</feature>
<proteinExistence type="predicted"/>
<reference evidence="3" key="1">
    <citation type="submission" date="2014-12" db="EMBL/GenBank/DDBJ databases">
        <title>Genome sequence of Clostridium beijerinckii strain 59B.</title>
        <authorList>
            <person name="Little G.T."/>
            <person name="Minton N.P."/>
        </authorList>
    </citation>
    <scope>NUCLEOTIDE SEQUENCE [LARGE SCALE GENOMIC DNA]</scope>
    <source>
        <strain evidence="3">59B</strain>
    </source>
</reference>
<protein>
    <recommendedName>
        <fullName evidence="4">ABC-2 family transporter protein</fullName>
    </recommendedName>
</protein>
<feature type="transmembrane region" description="Helical" evidence="1">
    <location>
        <begin position="212"/>
        <end position="234"/>
    </location>
</feature>
<name>A0A0B5QAY7_CLOBE</name>